<keyword evidence="2" id="KW-1185">Reference proteome</keyword>
<sequence>MRGLNLDYSVVSLTVPEAHLCAQTYHHGLMMSLWSVVLRWFIRDCHSSRIISDKNKKDSDVVLLVLVVVECPDGQWECGKKAKDRSLDSSKSSLMAVLLRSIF</sequence>
<name>A0A9P0EG78_NEZVI</name>
<organism evidence="1 2">
    <name type="scientific">Nezara viridula</name>
    <name type="common">Southern green stink bug</name>
    <name type="synonym">Cimex viridulus</name>
    <dbReference type="NCBI Taxonomy" id="85310"/>
    <lineage>
        <taxon>Eukaryota</taxon>
        <taxon>Metazoa</taxon>
        <taxon>Ecdysozoa</taxon>
        <taxon>Arthropoda</taxon>
        <taxon>Hexapoda</taxon>
        <taxon>Insecta</taxon>
        <taxon>Pterygota</taxon>
        <taxon>Neoptera</taxon>
        <taxon>Paraneoptera</taxon>
        <taxon>Hemiptera</taxon>
        <taxon>Heteroptera</taxon>
        <taxon>Panheteroptera</taxon>
        <taxon>Pentatomomorpha</taxon>
        <taxon>Pentatomoidea</taxon>
        <taxon>Pentatomidae</taxon>
        <taxon>Pentatominae</taxon>
        <taxon>Nezara</taxon>
    </lineage>
</organism>
<accession>A0A9P0EG78</accession>
<dbReference type="Proteomes" id="UP001152798">
    <property type="component" value="Chromosome 3"/>
</dbReference>
<proteinExistence type="predicted"/>
<protein>
    <submittedName>
        <fullName evidence="1">Uncharacterized protein</fullName>
    </submittedName>
</protein>
<evidence type="ECO:0000313" key="1">
    <source>
        <dbReference type="EMBL" id="CAH1394459.1"/>
    </source>
</evidence>
<reference evidence="1" key="1">
    <citation type="submission" date="2022-01" db="EMBL/GenBank/DDBJ databases">
        <authorList>
            <person name="King R."/>
        </authorList>
    </citation>
    <scope>NUCLEOTIDE SEQUENCE</scope>
</reference>
<dbReference type="EMBL" id="OV725079">
    <property type="protein sequence ID" value="CAH1394459.1"/>
    <property type="molecule type" value="Genomic_DNA"/>
</dbReference>
<evidence type="ECO:0000313" key="2">
    <source>
        <dbReference type="Proteomes" id="UP001152798"/>
    </source>
</evidence>
<dbReference type="AlphaFoldDB" id="A0A9P0EG78"/>
<gene>
    <name evidence="1" type="ORF">NEZAVI_LOCUS4960</name>
</gene>